<feature type="region of interest" description="Disordered" evidence="1">
    <location>
        <begin position="151"/>
        <end position="173"/>
    </location>
</feature>
<evidence type="ECO:0000313" key="2">
    <source>
        <dbReference type="EMBL" id="CAB1429822.1"/>
    </source>
</evidence>
<evidence type="ECO:0000313" key="3">
    <source>
        <dbReference type="Proteomes" id="UP001153269"/>
    </source>
</evidence>
<sequence>MEGVWGMGKGCKRRRLFDAAAPTLNSLSSRQCRSAGDARSLLLTAPLRAAPTPCLTLAGSSTYHTTPNHPHQVPAHARIKTYYLRIARVAGGSSVGVALSASCSLSQGQFGQPMALTPLKQAVTANPPPSQSNPRQSWANPKLIQGHSQLGVSRRAMPGHRGHSGLPGYAMIQ</sequence>
<name>A0A9N7UG22_PLEPL</name>
<evidence type="ECO:0000256" key="1">
    <source>
        <dbReference type="SAM" id="MobiDB-lite"/>
    </source>
</evidence>
<gene>
    <name evidence="2" type="ORF">PLEPLA_LOCUS17802</name>
</gene>
<keyword evidence="3" id="KW-1185">Reference proteome</keyword>
<protein>
    <submittedName>
        <fullName evidence="2">Uncharacterized protein</fullName>
    </submittedName>
</protein>
<comment type="caution">
    <text evidence="2">The sequence shown here is derived from an EMBL/GenBank/DDBJ whole genome shotgun (WGS) entry which is preliminary data.</text>
</comment>
<reference evidence="2" key="1">
    <citation type="submission" date="2020-03" db="EMBL/GenBank/DDBJ databases">
        <authorList>
            <person name="Weist P."/>
        </authorList>
    </citation>
    <scope>NUCLEOTIDE SEQUENCE</scope>
</reference>
<dbReference type="Proteomes" id="UP001153269">
    <property type="component" value="Unassembled WGS sequence"/>
</dbReference>
<feature type="region of interest" description="Disordered" evidence="1">
    <location>
        <begin position="122"/>
        <end position="141"/>
    </location>
</feature>
<dbReference type="EMBL" id="CADEAL010001174">
    <property type="protein sequence ID" value="CAB1429822.1"/>
    <property type="molecule type" value="Genomic_DNA"/>
</dbReference>
<organism evidence="2 3">
    <name type="scientific">Pleuronectes platessa</name>
    <name type="common">European plaice</name>
    <dbReference type="NCBI Taxonomy" id="8262"/>
    <lineage>
        <taxon>Eukaryota</taxon>
        <taxon>Metazoa</taxon>
        <taxon>Chordata</taxon>
        <taxon>Craniata</taxon>
        <taxon>Vertebrata</taxon>
        <taxon>Euteleostomi</taxon>
        <taxon>Actinopterygii</taxon>
        <taxon>Neopterygii</taxon>
        <taxon>Teleostei</taxon>
        <taxon>Neoteleostei</taxon>
        <taxon>Acanthomorphata</taxon>
        <taxon>Carangaria</taxon>
        <taxon>Pleuronectiformes</taxon>
        <taxon>Pleuronectoidei</taxon>
        <taxon>Pleuronectidae</taxon>
        <taxon>Pleuronectes</taxon>
    </lineage>
</organism>
<proteinExistence type="predicted"/>
<dbReference type="AlphaFoldDB" id="A0A9N7UG22"/>
<accession>A0A9N7UG22</accession>